<feature type="compositionally biased region" description="Basic and acidic residues" evidence="1">
    <location>
        <begin position="346"/>
        <end position="356"/>
    </location>
</feature>
<dbReference type="Proteomes" id="UP000307440">
    <property type="component" value="Unassembled WGS sequence"/>
</dbReference>
<accession>A0A5C3L799</accession>
<evidence type="ECO:0000256" key="1">
    <source>
        <dbReference type="SAM" id="MobiDB-lite"/>
    </source>
</evidence>
<dbReference type="EMBL" id="ML210155">
    <property type="protein sequence ID" value="TFK28565.1"/>
    <property type="molecule type" value="Genomic_DNA"/>
</dbReference>
<dbReference type="AlphaFoldDB" id="A0A5C3L799"/>
<sequence>MSPDPEIPAELAPKWHSIRPWNAQLSLYPREITSVSATFILSTEPNGEIEATTGFVGQNHGTDNSGNGKLDDFSLPLQDEGHSLASSSLMVVSGSKGKKSNSLLADIRLQVKVNGVIWQRVLIRIDDNGDEAVIIVYGLMPGREYDIDLGLVQPGQQPSTTLRRQVLTSTTAADEHSDPDSTGETSTDPDDHSNSSASDPPQALSTPSTSPSRTIPSTPPETPPPSVSLEDRLLQLRHTLSVINNERDTLLSSIKASRKDSQKADAALRAEIDALKRSSEKFTATEARTKQKILALQEAVKRAQAATTDIESEVGEMQNDVPGLLELKAAKEREYEKVKGEAERVRKTRDTEVEKERKRHESMRSELASLTNKLEKWTAKTEKHEQMIMPDLEQQLTDVQAEIEEEEKMLEQLEMNKEFEDVNRMVLNSVGQQSSASSQIFTGRQSSNEYPPYLTAPRSRHQSLNAPQSQGSGPGPISRPSLPAPIQRPSFSFPVSEFGVSRQMNHTTSLSLSSGTAFASQQLSDHVSTSSNIWSPPSRSTSGRSNSLQTQSSHQLQSQINGSSFVSSSGQIGSFRDAHSLYQNPNLQFQQSSQQVPTILTNLSRRGSLGPTTALPSSTSSTTRSSVSLSPTIPYSSAASMQSPPAMSASASLSSSTLSSRAPAFEPGRGRGLGLKILTSPISYSPTNTTAQGSSGNGRASGGPIPAPSPTRSGAPSFGVIGAGRR</sequence>
<feature type="region of interest" description="Disordered" evidence="1">
    <location>
        <begin position="431"/>
        <end position="490"/>
    </location>
</feature>
<feature type="region of interest" description="Disordered" evidence="1">
    <location>
        <begin position="154"/>
        <end position="228"/>
    </location>
</feature>
<feature type="compositionally biased region" description="Pro residues" evidence="1">
    <location>
        <begin position="217"/>
        <end position="226"/>
    </location>
</feature>
<evidence type="ECO:0000313" key="3">
    <source>
        <dbReference type="Proteomes" id="UP000307440"/>
    </source>
</evidence>
<organism evidence="2 3">
    <name type="scientific">Coprinopsis marcescibilis</name>
    <name type="common">Agaric fungus</name>
    <name type="synonym">Psathyrella marcescibilis</name>
    <dbReference type="NCBI Taxonomy" id="230819"/>
    <lineage>
        <taxon>Eukaryota</taxon>
        <taxon>Fungi</taxon>
        <taxon>Dikarya</taxon>
        <taxon>Basidiomycota</taxon>
        <taxon>Agaricomycotina</taxon>
        <taxon>Agaricomycetes</taxon>
        <taxon>Agaricomycetidae</taxon>
        <taxon>Agaricales</taxon>
        <taxon>Agaricineae</taxon>
        <taxon>Psathyrellaceae</taxon>
        <taxon>Coprinopsis</taxon>
    </lineage>
</organism>
<feature type="compositionally biased region" description="Low complexity" evidence="1">
    <location>
        <begin position="545"/>
        <end position="571"/>
    </location>
</feature>
<feature type="compositionally biased region" description="Polar residues" evidence="1">
    <location>
        <begin position="431"/>
        <end position="449"/>
    </location>
</feature>
<dbReference type="OrthoDB" id="2596255at2759"/>
<proteinExistence type="predicted"/>
<keyword evidence="3" id="KW-1185">Reference proteome</keyword>
<feature type="region of interest" description="Disordered" evidence="1">
    <location>
        <begin position="346"/>
        <end position="367"/>
    </location>
</feature>
<feature type="compositionally biased region" description="Polar residues" evidence="1">
    <location>
        <begin position="680"/>
        <end position="694"/>
    </location>
</feature>
<protein>
    <submittedName>
        <fullName evidence="2">Uncharacterized protein</fullName>
    </submittedName>
</protein>
<evidence type="ECO:0000313" key="2">
    <source>
        <dbReference type="EMBL" id="TFK28565.1"/>
    </source>
</evidence>
<name>A0A5C3L799_COPMA</name>
<reference evidence="2 3" key="1">
    <citation type="journal article" date="2019" name="Nat. Ecol. Evol.">
        <title>Megaphylogeny resolves global patterns of mushroom evolution.</title>
        <authorList>
            <person name="Varga T."/>
            <person name="Krizsan K."/>
            <person name="Foldi C."/>
            <person name="Dima B."/>
            <person name="Sanchez-Garcia M."/>
            <person name="Sanchez-Ramirez S."/>
            <person name="Szollosi G.J."/>
            <person name="Szarkandi J.G."/>
            <person name="Papp V."/>
            <person name="Albert L."/>
            <person name="Andreopoulos W."/>
            <person name="Angelini C."/>
            <person name="Antonin V."/>
            <person name="Barry K.W."/>
            <person name="Bougher N.L."/>
            <person name="Buchanan P."/>
            <person name="Buyck B."/>
            <person name="Bense V."/>
            <person name="Catcheside P."/>
            <person name="Chovatia M."/>
            <person name="Cooper J."/>
            <person name="Damon W."/>
            <person name="Desjardin D."/>
            <person name="Finy P."/>
            <person name="Geml J."/>
            <person name="Haridas S."/>
            <person name="Hughes K."/>
            <person name="Justo A."/>
            <person name="Karasinski D."/>
            <person name="Kautmanova I."/>
            <person name="Kiss B."/>
            <person name="Kocsube S."/>
            <person name="Kotiranta H."/>
            <person name="LaButti K.M."/>
            <person name="Lechner B.E."/>
            <person name="Liimatainen K."/>
            <person name="Lipzen A."/>
            <person name="Lukacs Z."/>
            <person name="Mihaltcheva S."/>
            <person name="Morgado L.N."/>
            <person name="Niskanen T."/>
            <person name="Noordeloos M.E."/>
            <person name="Ohm R.A."/>
            <person name="Ortiz-Santana B."/>
            <person name="Ovrebo C."/>
            <person name="Racz N."/>
            <person name="Riley R."/>
            <person name="Savchenko A."/>
            <person name="Shiryaev A."/>
            <person name="Soop K."/>
            <person name="Spirin V."/>
            <person name="Szebenyi C."/>
            <person name="Tomsovsky M."/>
            <person name="Tulloss R.E."/>
            <person name="Uehling J."/>
            <person name="Grigoriev I.V."/>
            <person name="Vagvolgyi C."/>
            <person name="Papp T."/>
            <person name="Martin F.M."/>
            <person name="Miettinen O."/>
            <person name="Hibbett D.S."/>
            <person name="Nagy L.G."/>
        </authorList>
    </citation>
    <scope>NUCLEOTIDE SEQUENCE [LARGE SCALE GENOMIC DNA]</scope>
    <source>
        <strain evidence="2 3">CBS 121175</strain>
    </source>
</reference>
<feature type="compositionally biased region" description="Low complexity" evidence="1">
    <location>
        <begin position="608"/>
        <end position="630"/>
    </location>
</feature>
<feature type="compositionally biased region" description="Low complexity" evidence="1">
    <location>
        <begin position="205"/>
        <end position="216"/>
    </location>
</feature>
<feature type="region of interest" description="Disordered" evidence="1">
    <location>
        <begin position="604"/>
        <end position="630"/>
    </location>
</feature>
<feature type="region of interest" description="Disordered" evidence="1">
    <location>
        <begin position="659"/>
        <end position="726"/>
    </location>
</feature>
<gene>
    <name evidence="2" type="ORF">FA15DRAFT_652788</name>
</gene>
<feature type="compositionally biased region" description="Polar residues" evidence="1">
    <location>
        <begin position="154"/>
        <end position="172"/>
    </location>
</feature>
<feature type="compositionally biased region" description="Polar residues" evidence="1">
    <location>
        <begin position="528"/>
        <end position="544"/>
    </location>
</feature>
<feature type="compositionally biased region" description="Polar residues" evidence="1">
    <location>
        <begin position="462"/>
        <end position="471"/>
    </location>
</feature>
<feature type="region of interest" description="Disordered" evidence="1">
    <location>
        <begin position="528"/>
        <end position="571"/>
    </location>
</feature>